<dbReference type="PANTHER" id="PTHR43581:SF2">
    <property type="entry name" value="EXCINUCLEASE ATPASE SUBUNIT"/>
    <property type="match status" value="1"/>
</dbReference>
<sequence length="350" mass="38884">MSTCAIDLLQVSRFGPFGDACELSFAPGVNVIVGDNGTGKSQLLKLLYSCTQVLQDDSFEHTKTALQHRLAQKLVGVFRPDSLGRLVTRQQGRSKTEVGIAYEGSASPLRFSFATNSKTEVRMESTPAKLQKATPVFLPSRELMSIYPGFVSLYDTHQLEFDETMRDTCSLLGLPPMRRNARGVALALRPIEDILEGHVAQVNGRFYLNGRPEGNFEMPLLAEGLRKLSTIAQLVQCGVLVDEGYLFWDEPEANLNPASQVAVVQSIIALARNGIQVFLGTHSAFLLRQLSLDMRQEKSMPSIRFTALRRDGERHTRVRIMQGDGLDDIDLDYLTSIRSEYEQADAILSE</sequence>
<evidence type="ECO:0000259" key="2">
    <source>
        <dbReference type="Pfam" id="PF13476"/>
    </source>
</evidence>
<name>A0A2A2EGR6_9BIFI</name>
<organism evidence="3 4">
    <name type="scientific">Bifidobacterium criceti</name>
    <dbReference type="NCBI Taxonomy" id="1960969"/>
    <lineage>
        <taxon>Bacteria</taxon>
        <taxon>Bacillati</taxon>
        <taxon>Actinomycetota</taxon>
        <taxon>Actinomycetes</taxon>
        <taxon>Bifidobacteriales</taxon>
        <taxon>Bifidobacteriaceae</taxon>
        <taxon>Bifidobacterium</taxon>
    </lineage>
</organism>
<dbReference type="CDD" id="cd00267">
    <property type="entry name" value="ABC_ATPase"/>
    <property type="match status" value="1"/>
</dbReference>
<dbReference type="Gene3D" id="3.40.50.300">
    <property type="entry name" value="P-loop containing nucleotide triphosphate hydrolases"/>
    <property type="match status" value="2"/>
</dbReference>
<keyword evidence="4" id="KW-1185">Reference proteome</keyword>
<dbReference type="SUPFAM" id="SSF52540">
    <property type="entry name" value="P-loop containing nucleoside triphosphate hydrolases"/>
    <property type="match status" value="1"/>
</dbReference>
<proteinExistence type="predicted"/>
<dbReference type="Proteomes" id="UP000218399">
    <property type="component" value="Unassembled WGS sequence"/>
</dbReference>
<protein>
    <submittedName>
        <fullName evidence="3">ATP-binding protein</fullName>
    </submittedName>
</protein>
<keyword evidence="3" id="KW-0067">ATP-binding</keyword>
<dbReference type="InterPro" id="IPR027417">
    <property type="entry name" value="P-loop_NTPase"/>
</dbReference>
<dbReference type="Pfam" id="PF13476">
    <property type="entry name" value="AAA_23"/>
    <property type="match status" value="1"/>
</dbReference>
<feature type="domain" description="Rad50/SbcC-type AAA" evidence="2">
    <location>
        <begin position="9"/>
        <end position="62"/>
    </location>
</feature>
<dbReference type="GO" id="GO:0016887">
    <property type="term" value="F:ATP hydrolysis activity"/>
    <property type="evidence" value="ECO:0007669"/>
    <property type="project" value="InterPro"/>
</dbReference>
<evidence type="ECO:0000313" key="4">
    <source>
        <dbReference type="Proteomes" id="UP000218399"/>
    </source>
</evidence>
<evidence type="ECO:0000259" key="1">
    <source>
        <dbReference type="Pfam" id="PF13304"/>
    </source>
</evidence>
<dbReference type="GO" id="GO:0005524">
    <property type="term" value="F:ATP binding"/>
    <property type="evidence" value="ECO:0007669"/>
    <property type="project" value="UniProtKB-KW"/>
</dbReference>
<dbReference type="OrthoDB" id="9815944at2"/>
<dbReference type="RefSeq" id="WP_106408091.1">
    <property type="nucleotide sequence ID" value="NZ_MVOH01000007.1"/>
</dbReference>
<dbReference type="InterPro" id="IPR038729">
    <property type="entry name" value="Rad50/SbcC_AAA"/>
</dbReference>
<evidence type="ECO:0000313" key="3">
    <source>
        <dbReference type="EMBL" id="PAU68105.1"/>
    </source>
</evidence>
<reference evidence="3 4" key="1">
    <citation type="journal article" date="2017" name="ISME J.">
        <title>Unveiling bifidobacterial biogeography across the mammalian branch of the tree of life.</title>
        <authorList>
            <person name="Milani C."/>
            <person name="Mangifesta M."/>
            <person name="Mancabelli L."/>
            <person name="Lugli G.A."/>
            <person name="James K."/>
            <person name="Duranti S."/>
            <person name="Turroni F."/>
            <person name="Ferrario C."/>
            <person name="Ossiprandi M.C."/>
            <person name="van Sinderen D."/>
            <person name="Ventura M."/>
        </authorList>
    </citation>
    <scope>NUCLEOTIDE SEQUENCE [LARGE SCALE GENOMIC DNA]</scope>
    <source>
        <strain evidence="4">Ham19E</strain>
    </source>
</reference>
<dbReference type="InterPro" id="IPR003959">
    <property type="entry name" value="ATPase_AAA_core"/>
</dbReference>
<dbReference type="InterPro" id="IPR051396">
    <property type="entry name" value="Bact_Antivir_Def_Nuclease"/>
</dbReference>
<accession>A0A2A2EGR6</accession>
<dbReference type="GO" id="GO:0006302">
    <property type="term" value="P:double-strand break repair"/>
    <property type="evidence" value="ECO:0007669"/>
    <property type="project" value="InterPro"/>
</dbReference>
<gene>
    <name evidence="3" type="ORF">B1526_0819</name>
</gene>
<dbReference type="AlphaFoldDB" id="A0A2A2EGR6"/>
<comment type="caution">
    <text evidence="3">The sequence shown here is derived from an EMBL/GenBank/DDBJ whole genome shotgun (WGS) entry which is preliminary data.</text>
</comment>
<dbReference type="Pfam" id="PF13304">
    <property type="entry name" value="AAA_21"/>
    <property type="match status" value="1"/>
</dbReference>
<dbReference type="PANTHER" id="PTHR43581">
    <property type="entry name" value="ATP/GTP PHOSPHATASE"/>
    <property type="match status" value="1"/>
</dbReference>
<feature type="domain" description="ATPase AAA-type core" evidence="1">
    <location>
        <begin position="198"/>
        <end position="287"/>
    </location>
</feature>
<dbReference type="EMBL" id="MVOH01000007">
    <property type="protein sequence ID" value="PAU68105.1"/>
    <property type="molecule type" value="Genomic_DNA"/>
</dbReference>
<keyword evidence="3" id="KW-0547">Nucleotide-binding</keyword>